<reference evidence="1 2" key="1">
    <citation type="submission" date="2015-03" db="EMBL/GenBank/DDBJ databases">
        <authorList>
            <person name="Murphy D."/>
        </authorList>
    </citation>
    <scope>NUCLEOTIDE SEQUENCE [LARGE SCALE GENOMIC DNA]</scope>
    <source>
        <strain evidence="1 2">OL-4</strain>
    </source>
</reference>
<dbReference type="AlphaFoldDB" id="A0A0E4C9D3"/>
<accession>A0A0E4C9D3</accession>
<dbReference type="EMBL" id="CGIH01000038">
    <property type="protein sequence ID" value="CFX93748.1"/>
    <property type="molecule type" value="Genomic_DNA"/>
</dbReference>
<keyword evidence="2" id="KW-1185">Reference proteome</keyword>
<dbReference type="OrthoDB" id="1723695at2"/>
<evidence type="ECO:0000313" key="1">
    <source>
        <dbReference type="EMBL" id="CFX93748.1"/>
    </source>
</evidence>
<protein>
    <submittedName>
        <fullName evidence="1">Uncharacterized</fullName>
    </submittedName>
</protein>
<name>A0A0E4C9D3_9FIRM</name>
<evidence type="ECO:0000313" key="2">
    <source>
        <dbReference type="Proteomes" id="UP000045545"/>
    </source>
</evidence>
<dbReference type="STRING" id="690567.2249"/>
<dbReference type="RefSeq" id="WP_046498933.1">
    <property type="nucleotide sequence ID" value="NZ_CGIH01000038.1"/>
</dbReference>
<proteinExistence type="predicted"/>
<dbReference type="Proteomes" id="UP000045545">
    <property type="component" value="Unassembled WGS sequence"/>
</dbReference>
<organism evidence="1 2">
    <name type="scientific">Syntrophomonas zehnderi OL-4</name>
    <dbReference type="NCBI Taxonomy" id="690567"/>
    <lineage>
        <taxon>Bacteria</taxon>
        <taxon>Bacillati</taxon>
        <taxon>Bacillota</taxon>
        <taxon>Clostridia</taxon>
        <taxon>Eubacteriales</taxon>
        <taxon>Syntrophomonadaceae</taxon>
        <taxon>Syntrophomonas</taxon>
    </lineage>
</organism>
<gene>
    <name evidence="1" type="ORF">2249</name>
</gene>
<sequence>MAGLGIRLRLDYASHGKTKKLFQGKTMEQLAEDVRQHKVSLLRNVPTQGIRIDDIDMSAEVYSVYDEITGRMIAYAPVIITFTADSIEDAIKFCMKEEFRTVEVLEPAELTLSKFDVERLVFKVSEELVSYKEHLLKKINNWK</sequence>